<keyword evidence="1" id="KW-1133">Transmembrane helix</keyword>
<evidence type="ECO:0000256" key="1">
    <source>
        <dbReference type="SAM" id="Phobius"/>
    </source>
</evidence>
<gene>
    <name evidence="2" type="ORF">HELGO_WM26428</name>
</gene>
<dbReference type="PANTHER" id="PTHR34219">
    <property type="entry name" value="IRON-REGULATED INNER MEMBRANE PROTEIN-RELATED"/>
    <property type="match status" value="1"/>
</dbReference>
<feature type="transmembrane region" description="Helical" evidence="1">
    <location>
        <begin position="206"/>
        <end position="230"/>
    </location>
</feature>
<feature type="transmembrane region" description="Helical" evidence="1">
    <location>
        <begin position="251"/>
        <end position="271"/>
    </location>
</feature>
<keyword evidence="1" id="KW-0472">Membrane</keyword>
<reference evidence="2" key="1">
    <citation type="submission" date="2020-01" db="EMBL/GenBank/DDBJ databases">
        <authorList>
            <person name="Meier V. D."/>
            <person name="Meier V D."/>
        </authorList>
    </citation>
    <scope>NUCLEOTIDE SEQUENCE</scope>
    <source>
        <strain evidence="2">HLG_WM_MAG_10</strain>
    </source>
</reference>
<dbReference type="EMBL" id="CACVAQ010000532">
    <property type="protein sequence ID" value="CAA6830066.1"/>
    <property type="molecule type" value="Genomic_DNA"/>
</dbReference>
<organism evidence="2">
    <name type="scientific">uncultured Aureispira sp</name>
    <dbReference type="NCBI Taxonomy" id="1331704"/>
    <lineage>
        <taxon>Bacteria</taxon>
        <taxon>Pseudomonadati</taxon>
        <taxon>Bacteroidota</taxon>
        <taxon>Saprospiria</taxon>
        <taxon>Saprospirales</taxon>
        <taxon>Saprospiraceae</taxon>
        <taxon>Aureispira</taxon>
        <taxon>environmental samples</taxon>
    </lineage>
</organism>
<protein>
    <submittedName>
        <fullName evidence="2">PepSY-associated TM region</fullName>
    </submittedName>
</protein>
<name>A0A6S6UA22_9BACT</name>
<dbReference type="AlphaFoldDB" id="A0A6S6UA22"/>
<dbReference type="Pfam" id="PF03929">
    <property type="entry name" value="PepSY_TM"/>
    <property type="match status" value="1"/>
</dbReference>
<dbReference type="InterPro" id="IPR005625">
    <property type="entry name" value="PepSY-ass_TM"/>
</dbReference>
<evidence type="ECO:0000313" key="2">
    <source>
        <dbReference type="EMBL" id="CAA6830066.1"/>
    </source>
</evidence>
<sequence>MFKQLYKWHHRIGLLITLPILGWCISGLTHPMMAHLFKIKPAKRFVMPSPVALDSNSIALEEALEKHKIEAFSNFRLVNYQEQSYYQIIKEGKETSYINTATNVPLENGDEVYAVYLARYFLGDQTSPVAAITKLNQFTFEYKFINRLLPVYKVSFDREDGMDVYVETNSTRLGTMNNRTRKTCIAIFSYLHNWSFLAGYPKLKLFLMLAFMIMAFFVAASGLTIYGFLWKTIQKQKDSKSNSNRKWHRRIGLMVSISTLGFAFSGGYHAFAKSSAAKVKPVAMPVFASKTVAQFPKLVDKIGDRLIQNISMAQIGTDHFFQVTWMAKATETSYFKTTNLAQLGKGEEQYAIHLATKYSKLPLNKIQSTAAIQKFKGEYGFINKRLPVTKVQYDTDEKHSVYVETSSGKLAANISAPKRLEALSFLMLHKYHFIDPIGKTIRDIIIVSLVLGIMLVNILGLVLWLKK</sequence>
<accession>A0A6S6UA22</accession>
<keyword evidence="1" id="KW-0812">Transmembrane</keyword>
<proteinExistence type="predicted"/>
<feature type="transmembrane region" description="Helical" evidence="1">
    <location>
        <begin position="444"/>
        <end position="465"/>
    </location>
</feature>
<feature type="transmembrane region" description="Helical" evidence="1">
    <location>
        <begin position="12"/>
        <end position="37"/>
    </location>
</feature>